<organism evidence="1">
    <name type="scientific">Triticum aestivum</name>
    <name type="common">Wheat</name>
    <dbReference type="NCBI Taxonomy" id="4565"/>
    <lineage>
        <taxon>Eukaryota</taxon>
        <taxon>Viridiplantae</taxon>
        <taxon>Streptophyta</taxon>
        <taxon>Embryophyta</taxon>
        <taxon>Tracheophyta</taxon>
        <taxon>Spermatophyta</taxon>
        <taxon>Magnoliopsida</taxon>
        <taxon>Liliopsida</taxon>
        <taxon>Poales</taxon>
        <taxon>Poaceae</taxon>
        <taxon>BOP clade</taxon>
        <taxon>Pooideae</taxon>
        <taxon>Triticodae</taxon>
        <taxon>Triticeae</taxon>
        <taxon>Triticinae</taxon>
        <taxon>Triticum</taxon>
    </lineage>
</organism>
<reference evidence="1" key="2">
    <citation type="submission" date="2020-03" db="EMBL/GenBank/DDBJ databases">
        <title>The second near-complete assembly of the hexaploid bread wheat (Triticum aestivum) genome.</title>
        <authorList>
            <person name="Zimin A.V."/>
            <person name="Puiu D."/>
            <person name="Shumante A."/>
            <person name="Alonge M."/>
            <person name="Salzberg S.L."/>
        </authorList>
    </citation>
    <scope>NUCLEOTIDE SEQUENCE</scope>
    <source>
        <tissue evidence="1">Leaf</tissue>
    </source>
</reference>
<evidence type="ECO:0000313" key="1">
    <source>
        <dbReference type="EMBL" id="KAF7004195.1"/>
    </source>
</evidence>
<name>A0A9R1J4R7_WHEAT</name>
<proteinExistence type="predicted"/>
<accession>A0A9R1J4R7</accession>
<comment type="caution">
    <text evidence="1">The sequence shown here is derived from an EMBL/GenBank/DDBJ whole genome shotgun (WGS) entry which is preliminary data.</text>
</comment>
<reference evidence="1" key="1">
    <citation type="journal article" date="2017" name="Gigascience">
        <title>The first near-complete assembly of the hexaploid bread wheat genome, Triticum aestivum.</title>
        <authorList>
            <person name="Zimin A.V."/>
            <person name="Puiu D."/>
            <person name="Hall R."/>
            <person name="Kingan S."/>
            <person name="Clavijo B.J."/>
            <person name="Salzberg S.L."/>
        </authorList>
    </citation>
    <scope>NUCLEOTIDE SEQUENCE</scope>
    <source>
        <tissue evidence="1">Leaf</tissue>
    </source>
</reference>
<dbReference type="AlphaFoldDB" id="A0A9R1J4R7"/>
<dbReference type="Proteomes" id="UP000815260">
    <property type="component" value="Chromosome 2A"/>
</dbReference>
<feature type="non-terminal residue" evidence="1">
    <location>
        <position position="29"/>
    </location>
</feature>
<dbReference type="EMBL" id="CM022214">
    <property type="protein sequence ID" value="KAF7004195.1"/>
    <property type="molecule type" value="Genomic_DNA"/>
</dbReference>
<protein>
    <submittedName>
        <fullName evidence="1">Uncharacterized protein</fullName>
    </submittedName>
</protein>
<sequence>LRVSCHRRRLYVCACNSEVDPDGTTASLA</sequence>
<feature type="non-terminal residue" evidence="1">
    <location>
        <position position="1"/>
    </location>
</feature>
<gene>
    <name evidence="1" type="ORF">CFC21_019435</name>
</gene>